<dbReference type="EMBL" id="CM047585">
    <property type="protein sequence ID" value="KAI9910954.1"/>
    <property type="molecule type" value="Genomic_DNA"/>
</dbReference>
<sequence length="76" mass="8412">MGCFEASDYNTTSWGLLQYTKTSAGSRGLLRRYMVSWQTYARSPAQLLNTLVAFHGDVVQFLAKVFAEVGGDERGS</sequence>
<keyword evidence="2" id="KW-1185">Reference proteome</keyword>
<comment type="caution">
    <text evidence="1">The sequence shown here is derived from an EMBL/GenBank/DDBJ whole genome shotgun (WGS) entry which is preliminary data.</text>
</comment>
<reference evidence="1 2" key="1">
    <citation type="journal article" date="2022" name="bioRxiv">
        <title>The genome of the oomycete Peronosclerospora sorghi, a cosmopolitan pathogen of maize and sorghum, is inflated with dispersed pseudogenes.</title>
        <authorList>
            <person name="Fletcher K."/>
            <person name="Martin F."/>
            <person name="Isakeit T."/>
            <person name="Cavanaugh K."/>
            <person name="Magill C."/>
            <person name="Michelmore R."/>
        </authorList>
    </citation>
    <scope>NUCLEOTIDE SEQUENCE [LARGE SCALE GENOMIC DNA]</scope>
    <source>
        <strain evidence="1">P6</strain>
    </source>
</reference>
<name>A0ACC0VYL2_9STRA</name>
<organism evidence="1 2">
    <name type="scientific">Peronosclerospora sorghi</name>
    <dbReference type="NCBI Taxonomy" id="230839"/>
    <lineage>
        <taxon>Eukaryota</taxon>
        <taxon>Sar</taxon>
        <taxon>Stramenopiles</taxon>
        <taxon>Oomycota</taxon>
        <taxon>Peronosporomycetes</taxon>
        <taxon>Peronosporales</taxon>
        <taxon>Peronosporaceae</taxon>
        <taxon>Peronosclerospora</taxon>
    </lineage>
</organism>
<evidence type="ECO:0000313" key="2">
    <source>
        <dbReference type="Proteomes" id="UP001163321"/>
    </source>
</evidence>
<evidence type="ECO:0000313" key="1">
    <source>
        <dbReference type="EMBL" id="KAI9910954.1"/>
    </source>
</evidence>
<accession>A0ACC0VYL2</accession>
<proteinExistence type="predicted"/>
<dbReference type="Proteomes" id="UP001163321">
    <property type="component" value="Chromosome 6"/>
</dbReference>
<gene>
    <name evidence="1" type="ORF">PsorP6_011165</name>
</gene>
<protein>
    <submittedName>
        <fullName evidence="1">Uncharacterized protein</fullName>
    </submittedName>
</protein>